<dbReference type="AlphaFoldDB" id="A0A086ZJ81"/>
<accession>A0A086ZJ81</accession>
<dbReference type="EMBL" id="JGYP01000001">
    <property type="protein sequence ID" value="KFI46581.1"/>
    <property type="molecule type" value="Genomic_DNA"/>
</dbReference>
<evidence type="ECO:0000256" key="1">
    <source>
        <dbReference type="SAM" id="Phobius"/>
    </source>
</evidence>
<organism evidence="2 3">
    <name type="scientific">Bifidobacterium bohemicum DSM 22767</name>
    <dbReference type="NCBI Taxonomy" id="1437606"/>
    <lineage>
        <taxon>Bacteria</taxon>
        <taxon>Bacillati</taxon>
        <taxon>Actinomycetota</taxon>
        <taxon>Actinomycetes</taxon>
        <taxon>Bifidobacteriales</taxon>
        <taxon>Bifidobacteriaceae</taxon>
        <taxon>Bifidobacterium</taxon>
    </lineage>
</organism>
<gene>
    <name evidence="2" type="ORF">BBOH_0050</name>
</gene>
<keyword evidence="1" id="KW-0812">Transmembrane</keyword>
<reference evidence="2 3" key="1">
    <citation type="submission" date="2014-03" db="EMBL/GenBank/DDBJ databases">
        <title>Genomics of Bifidobacteria.</title>
        <authorList>
            <person name="Ventura M."/>
            <person name="Milani C."/>
            <person name="Lugli G.A."/>
        </authorList>
    </citation>
    <scope>NUCLEOTIDE SEQUENCE [LARGE SCALE GENOMIC DNA]</scope>
    <source>
        <strain evidence="2 3">DSM 22767</strain>
    </source>
</reference>
<evidence type="ECO:0000313" key="3">
    <source>
        <dbReference type="Proteomes" id="UP000029096"/>
    </source>
</evidence>
<evidence type="ECO:0000313" key="2">
    <source>
        <dbReference type="EMBL" id="KFI46581.1"/>
    </source>
</evidence>
<dbReference type="Proteomes" id="UP000029096">
    <property type="component" value="Unassembled WGS sequence"/>
</dbReference>
<sequence length="232" mass="25277">MHIGLRLYDKNQCAGGRRKGIAVHSVLSPGVILSIRSIRTRRSNNPSGCNSRNNSFRHHDRGPRLAPVVCTVFGVSGLFGISVVPAFPGAIHCRTFQLSIQQVVTGSNPVDPTIEAWNPDVFKTSGFQAFRLQTRSGYRPDCVSDGLVLFGRFGIRSGAEFVPVTTGVPGRRLGGGETRLRLTRLWVGSSRGGHGYTLHLPMYTAEFAIDPNGDAPYREVGAQLNQDDRGME</sequence>
<feature type="transmembrane region" description="Helical" evidence="1">
    <location>
        <begin position="65"/>
        <end position="87"/>
    </location>
</feature>
<keyword evidence="1" id="KW-0472">Membrane</keyword>
<proteinExistence type="predicted"/>
<protein>
    <submittedName>
        <fullName evidence="2">Uncharacterized protein</fullName>
    </submittedName>
</protein>
<keyword evidence="1" id="KW-1133">Transmembrane helix</keyword>
<comment type="caution">
    <text evidence="2">The sequence shown here is derived from an EMBL/GenBank/DDBJ whole genome shotgun (WGS) entry which is preliminary data.</text>
</comment>
<keyword evidence="3" id="KW-1185">Reference proteome</keyword>
<dbReference type="STRING" id="1437606.BBOH_0050"/>
<name>A0A086ZJ81_9BIFI</name>